<dbReference type="AlphaFoldDB" id="A0A512J4Y5"/>
<gene>
    <name evidence="3" type="ORF">GCM10007888_40790</name>
    <name evidence="2" type="ORF">MOX02_30620</name>
</gene>
<reference evidence="2 4" key="3">
    <citation type="submission" date="2019-07" db="EMBL/GenBank/DDBJ databases">
        <title>Whole genome shotgun sequence of Methylobacterium oxalidis NBRC 107715.</title>
        <authorList>
            <person name="Hosoyama A."/>
            <person name="Uohara A."/>
            <person name="Ohji S."/>
            <person name="Ichikawa N."/>
        </authorList>
    </citation>
    <scope>NUCLEOTIDE SEQUENCE [LARGE SCALE GENOMIC DNA]</scope>
    <source>
        <strain evidence="2 4">NBRC 107715</strain>
    </source>
</reference>
<reference evidence="3" key="4">
    <citation type="submission" date="2023-01" db="EMBL/GenBank/DDBJ databases">
        <title>Draft genome sequence of Methylobacterium oxalidis strain NBRC 107715.</title>
        <authorList>
            <person name="Sun Q."/>
            <person name="Mori K."/>
        </authorList>
    </citation>
    <scope>NUCLEOTIDE SEQUENCE</scope>
    <source>
        <strain evidence="3">NBRC 107715</strain>
    </source>
</reference>
<feature type="compositionally biased region" description="Low complexity" evidence="1">
    <location>
        <begin position="293"/>
        <end position="313"/>
    </location>
</feature>
<keyword evidence="5" id="KW-1185">Reference proteome</keyword>
<reference evidence="5" key="2">
    <citation type="journal article" date="2019" name="Int. J. Syst. Evol. Microbiol.">
        <title>The Global Catalogue of Microorganisms (GCM) 10K type strain sequencing project: providing services to taxonomists for standard genome sequencing and annotation.</title>
        <authorList>
            <consortium name="The Broad Institute Genomics Platform"/>
            <consortium name="The Broad Institute Genome Sequencing Center for Infectious Disease"/>
            <person name="Wu L."/>
            <person name="Ma J."/>
        </authorList>
    </citation>
    <scope>NUCLEOTIDE SEQUENCE [LARGE SCALE GENOMIC DNA]</scope>
    <source>
        <strain evidence="5">NBRC 107715</strain>
    </source>
</reference>
<evidence type="ECO:0000313" key="2">
    <source>
        <dbReference type="EMBL" id="GEP05024.1"/>
    </source>
</evidence>
<dbReference type="Proteomes" id="UP001156856">
    <property type="component" value="Unassembled WGS sequence"/>
</dbReference>
<evidence type="ECO:0000313" key="4">
    <source>
        <dbReference type="Proteomes" id="UP000321960"/>
    </source>
</evidence>
<reference evidence="3" key="1">
    <citation type="journal article" date="2014" name="Int. J. Syst. Evol. Microbiol.">
        <title>Complete genome of a new Firmicutes species belonging to the dominant human colonic microbiota ('Ruminococcus bicirculans') reveals two chromosomes and a selective capacity to utilize plant glucans.</title>
        <authorList>
            <consortium name="NISC Comparative Sequencing Program"/>
            <person name="Wegmann U."/>
            <person name="Louis P."/>
            <person name="Goesmann A."/>
            <person name="Henrissat B."/>
            <person name="Duncan S.H."/>
            <person name="Flint H.J."/>
        </authorList>
    </citation>
    <scope>NUCLEOTIDE SEQUENCE</scope>
    <source>
        <strain evidence="3">NBRC 107715</strain>
    </source>
</reference>
<feature type="compositionally biased region" description="Basic and acidic residues" evidence="1">
    <location>
        <begin position="1081"/>
        <end position="1104"/>
    </location>
</feature>
<comment type="caution">
    <text evidence="2">The sequence shown here is derived from an EMBL/GenBank/DDBJ whole genome shotgun (WGS) entry which is preliminary data.</text>
</comment>
<name>A0A512J4Y5_9HYPH</name>
<dbReference type="Proteomes" id="UP000321960">
    <property type="component" value="Unassembled WGS sequence"/>
</dbReference>
<dbReference type="EMBL" id="BSPK01000076">
    <property type="protein sequence ID" value="GLS65697.1"/>
    <property type="molecule type" value="Genomic_DNA"/>
</dbReference>
<dbReference type="EMBL" id="BJZU01000061">
    <property type="protein sequence ID" value="GEP05024.1"/>
    <property type="molecule type" value="Genomic_DNA"/>
</dbReference>
<dbReference type="OrthoDB" id="7431909at2"/>
<dbReference type="RefSeq" id="WP_147026609.1">
    <property type="nucleotide sequence ID" value="NZ_BJZU01000061.1"/>
</dbReference>
<evidence type="ECO:0000256" key="1">
    <source>
        <dbReference type="SAM" id="MobiDB-lite"/>
    </source>
</evidence>
<accession>A0A512J4Y5</accession>
<feature type="region of interest" description="Disordered" evidence="1">
    <location>
        <begin position="265"/>
        <end position="313"/>
    </location>
</feature>
<feature type="region of interest" description="Disordered" evidence="1">
    <location>
        <begin position="1081"/>
        <end position="1110"/>
    </location>
</feature>
<dbReference type="InterPro" id="IPR011990">
    <property type="entry name" value="TPR-like_helical_dom_sf"/>
</dbReference>
<dbReference type="Gene3D" id="1.25.40.10">
    <property type="entry name" value="Tetratricopeptide repeat domain"/>
    <property type="match status" value="1"/>
</dbReference>
<protein>
    <submittedName>
        <fullName evidence="2">Uncharacterized protein</fullName>
    </submittedName>
</protein>
<proteinExistence type="predicted"/>
<organism evidence="2 4">
    <name type="scientific">Methylobacterium oxalidis</name>
    <dbReference type="NCBI Taxonomy" id="944322"/>
    <lineage>
        <taxon>Bacteria</taxon>
        <taxon>Pseudomonadati</taxon>
        <taxon>Pseudomonadota</taxon>
        <taxon>Alphaproteobacteria</taxon>
        <taxon>Hyphomicrobiales</taxon>
        <taxon>Methylobacteriaceae</taxon>
        <taxon>Methylobacterium</taxon>
    </lineage>
</organism>
<sequence>MAAGLATGRRRRRRTALACLGLALWLQGGAAEAARLLAAKGSQLERYGRIALTFDAPVSVKAKLMGTVLVLSFGERVQGAPERLAAEMPAFVTTVRRDPDGTGLRLALQKPYRVNVQEAGEQVFVDLLPEGWAGLPPPLPPEVVTELAKRVQRAEAALKAATPVPPRKALPVEVAHLPSLTRLAMRLPPGTATSAEPAGAATRIRVAGPWRIEAAEIRGRTKPAAANVVAEEDEGGASLLVTPGEGYLLTTERDDDGLTIDLSLRTPTPRQAASPVPTVPGAAEPSAPPDVKPAPAVRVGAGPAPDPAASAPERAAGDGLVFSFRSTPPAALFERAGVATLVFETDEPVTAADAERIGLRPVGPPARTGGVVALSFVVPAGRLIDLLPVGPARGAGGWELVTGDTLSPGDSLTATRAPGPGGRFGVGLKLPAPGSATWLDLDGERVAVVTSRARRLAGVAKRQRFVDFELLPSRLGVAVAAQADDLAVRPDLDGVSIGREGGLAVSTVMREPEAPLGRAGALAIERGPWEMARRGDVRETLRELTRAITEATSAMRGPPRLDLARAMLANGLDPEALAVLAAAGADDPVIAGQREIPILAGLAEARLGRLAAARRTLAAENLAQDPEAALWRGFAEAQAGRWVAADNAFRATGDILERYPEDLQALLKAATIEAAIETGDLEGASRGLVSVGRLTPPPILRDRFAFLRGRMEEATGQTVAALATYERLSAEAERPVAVAATLRGTLLAHASGKLASKEAIDRLEREAITWHGGETEEAMTAGLAHLYADAGRYRDAFLATRRANATAPDSPVSRGLHAEAQALFDDLFLSPLGDRIPGIEAVALYFDFKDFAPIGRRGDEIVRRLADRLVGLDLLDSAAELLQHQVDNRLTGAARASVAARLAAIRLMDGKPLMALDVLEATHLPELPGDLRRARGLIRARALSDLSRTDLALETIEGDTAADAQRLRADILWGARRWREAGEAHEALLGDIWRGRKPLDEAARADVIRAAIAYDLSGETIGLERLKGKFAGPMSESADARTFALLTAANALRNPGFREIAQRATSAETLAAFLAEYRRRYPDTGVPDRGRPSEKAGTRAENRPESAPPG</sequence>
<evidence type="ECO:0000313" key="3">
    <source>
        <dbReference type="EMBL" id="GLS65697.1"/>
    </source>
</evidence>
<evidence type="ECO:0000313" key="5">
    <source>
        <dbReference type="Proteomes" id="UP001156856"/>
    </source>
</evidence>